<evidence type="ECO:0000313" key="2">
    <source>
        <dbReference type="EMBL" id="CAH0025103.1"/>
    </source>
</evidence>
<organism evidence="2 3">
    <name type="scientific">Clonostachys rhizophaga</name>
    <dbReference type="NCBI Taxonomy" id="160324"/>
    <lineage>
        <taxon>Eukaryota</taxon>
        <taxon>Fungi</taxon>
        <taxon>Dikarya</taxon>
        <taxon>Ascomycota</taxon>
        <taxon>Pezizomycotina</taxon>
        <taxon>Sordariomycetes</taxon>
        <taxon>Hypocreomycetidae</taxon>
        <taxon>Hypocreales</taxon>
        <taxon>Bionectriaceae</taxon>
        <taxon>Clonostachys</taxon>
    </lineage>
</organism>
<dbReference type="Pfam" id="PF06985">
    <property type="entry name" value="HET"/>
    <property type="match status" value="1"/>
</dbReference>
<accession>A0A9N9YIJ8</accession>
<gene>
    <name evidence="2" type="ORF">CRHIZ90672A_00005253</name>
</gene>
<comment type="caution">
    <text evidence="2">The sequence shown here is derived from an EMBL/GenBank/DDBJ whole genome shotgun (WGS) entry which is preliminary data.</text>
</comment>
<dbReference type="PANTHER" id="PTHR33112">
    <property type="entry name" value="DOMAIN PROTEIN, PUTATIVE-RELATED"/>
    <property type="match status" value="1"/>
</dbReference>
<dbReference type="EMBL" id="CABFNQ020000702">
    <property type="protein sequence ID" value="CAH0025103.1"/>
    <property type="molecule type" value="Genomic_DNA"/>
</dbReference>
<dbReference type="AlphaFoldDB" id="A0A9N9YIJ8"/>
<evidence type="ECO:0000259" key="1">
    <source>
        <dbReference type="Pfam" id="PF06985"/>
    </source>
</evidence>
<dbReference type="Proteomes" id="UP000696573">
    <property type="component" value="Unassembled WGS sequence"/>
</dbReference>
<sequence length="725" mass="81984">MRCTYCLGLDIQKLIDYAEVEFSGWYVPKSSFYQHYPSIHELEKSADGGCDLCALMIYAFKNSRSDDHQYYARQDSDLLSAIKDWVETSSIRISIQASHIYVAKPLEEAQMLDLLQISAGEYRETSSDPDESSLQEPPTVFLQLLTPLDRPLKLGRYDIGRFKTDVDLGSDSNVAIAKNWIDTCSNHHQGCPSPDPTSFPTRVVDVGTIDDANCCLLTPKTGFISRYVALSHCWGGPIKNVLLKKTLSEFQTCIHWDDLEANFQDAVIITRNLGLRYLWIDSLCIIQDDLDDWAAESTKMADLYRNAFVTISAMSSPVSNHGIFQTPIEVENSTPAAVDICLSSNNQTTVSVAAFSQGDRSKVEDLRWLYLYSPLCMRGWCLQESVLSPRILHYGVSQIYWKCCRGFQSADGALPGNLFPENEFYPALSSVLYSDLARDGDSLTIVPLNKRMLMDEFYELVNQYTKRKLSYWADKLPAFSGLAQKMHTAIGGKYLAGIWSKDIRRGLSWQKEMSWARHASIYQAPSWSWATTNDLVNFDNPDSFEDEENLILVESDIQLVNENNPYGAVRSGYIVVRGLTMELWRSQGTISQIELESTADFGSAQWDEPMFEGEYHGLTMRHICEVVDADTGEQSCFVEGIEAGYRDLLEATVPGLEDIESKGYKVLLVSKTSPTEEDQREGGHCIILEREAEEENAYRRVGFLSLFPYPLTRFKGWKTETLKLI</sequence>
<dbReference type="InterPro" id="IPR010730">
    <property type="entry name" value="HET"/>
</dbReference>
<evidence type="ECO:0000313" key="3">
    <source>
        <dbReference type="Proteomes" id="UP000696573"/>
    </source>
</evidence>
<dbReference type="PANTHER" id="PTHR33112:SF16">
    <property type="entry name" value="HETEROKARYON INCOMPATIBILITY DOMAIN-CONTAINING PROTEIN"/>
    <property type="match status" value="1"/>
</dbReference>
<name>A0A9N9YIJ8_9HYPO</name>
<dbReference type="OrthoDB" id="5362512at2759"/>
<feature type="domain" description="Heterokaryon incompatibility" evidence="1">
    <location>
        <begin position="227"/>
        <end position="384"/>
    </location>
</feature>
<reference evidence="2" key="1">
    <citation type="submission" date="2021-10" db="EMBL/GenBank/DDBJ databases">
        <authorList>
            <person name="Piombo E."/>
        </authorList>
    </citation>
    <scope>NUCLEOTIDE SEQUENCE</scope>
</reference>
<protein>
    <recommendedName>
        <fullName evidence="1">Heterokaryon incompatibility domain-containing protein</fullName>
    </recommendedName>
</protein>
<keyword evidence="3" id="KW-1185">Reference proteome</keyword>
<proteinExistence type="predicted"/>